<keyword evidence="2" id="KW-1185">Reference proteome</keyword>
<keyword evidence="1" id="KW-0489">Methyltransferase</keyword>
<keyword evidence="1" id="KW-0808">Transferase</keyword>
<sequence length="251" mass="27288">MPHSARVWNYLLGGKDNYPVDRKLGDAILQASPGLADVARTSREFLGRAIRHLAGEAGVRQFLDIGTGLPTADNTHEIAQRVAPESRIVYVDNDPLVLTHARALLTSSPEGATDYLHADVRDPDAILRAAAETLDFTRPVVLILMGVMGHIADHGEALAVMRRLMGALPSGSYLVHYDGTSTSASMVDAQERYNDSDTDAYHVRTPEQMERAFEGLEVLEPGVVPCTHWRPEPGTGTPRPVDAYCGVGRKP</sequence>
<name>A0ABN3IIU5_9ACTN</name>
<dbReference type="Gene3D" id="3.40.50.150">
    <property type="entry name" value="Vaccinia Virus protein VP39"/>
    <property type="match status" value="1"/>
</dbReference>
<reference evidence="1 2" key="1">
    <citation type="journal article" date="2019" name="Int. J. Syst. Evol. Microbiol.">
        <title>The Global Catalogue of Microorganisms (GCM) 10K type strain sequencing project: providing services to taxonomists for standard genome sequencing and annotation.</title>
        <authorList>
            <consortium name="The Broad Institute Genomics Platform"/>
            <consortium name="The Broad Institute Genome Sequencing Center for Infectious Disease"/>
            <person name="Wu L."/>
            <person name="Ma J."/>
        </authorList>
    </citation>
    <scope>NUCLEOTIDE SEQUENCE [LARGE SCALE GENOMIC DNA]</scope>
    <source>
        <strain evidence="1 2">JCM 6921</strain>
    </source>
</reference>
<gene>
    <name evidence="1" type="ORF">GCM10010420_35160</name>
</gene>
<dbReference type="EMBL" id="BAAATJ010000016">
    <property type="protein sequence ID" value="GAA2404589.1"/>
    <property type="molecule type" value="Genomic_DNA"/>
</dbReference>
<dbReference type="SUPFAM" id="SSF53335">
    <property type="entry name" value="S-adenosyl-L-methionine-dependent methyltransferases"/>
    <property type="match status" value="1"/>
</dbReference>
<dbReference type="Proteomes" id="UP001500058">
    <property type="component" value="Unassembled WGS sequence"/>
</dbReference>
<evidence type="ECO:0000313" key="2">
    <source>
        <dbReference type="Proteomes" id="UP001500058"/>
    </source>
</evidence>
<dbReference type="InterPro" id="IPR006764">
    <property type="entry name" value="SAM_dep_MeTrfase_SAV2177_type"/>
</dbReference>
<dbReference type="PIRSF" id="PIRSF017393">
    <property type="entry name" value="MTase_SAV2177"/>
    <property type="match status" value="1"/>
</dbReference>
<accession>A0ABN3IIU5</accession>
<proteinExistence type="predicted"/>
<dbReference type="GO" id="GO:0008168">
    <property type="term" value="F:methyltransferase activity"/>
    <property type="evidence" value="ECO:0007669"/>
    <property type="project" value="UniProtKB-KW"/>
</dbReference>
<organism evidence="1 2">
    <name type="scientific">Streptomyces glaucosporus</name>
    <dbReference type="NCBI Taxonomy" id="284044"/>
    <lineage>
        <taxon>Bacteria</taxon>
        <taxon>Bacillati</taxon>
        <taxon>Actinomycetota</taxon>
        <taxon>Actinomycetes</taxon>
        <taxon>Kitasatosporales</taxon>
        <taxon>Streptomycetaceae</taxon>
        <taxon>Streptomyces</taxon>
    </lineage>
</organism>
<dbReference type="InterPro" id="IPR029063">
    <property type="entry name" value="SAM-dependent_MTases_sf"/>
</dbReference>
<evidence type="ECO:0000313" key="1">
    <source>
        <dbReference type="EMBL" id="GAA2404589.1"/>
    </source>
</evidence>
<comment type="caution">
    <text evidence="1">The sequence shown here is derived from an EMBL/GenBank/DDBJ whole genome shotgun (WGS) entry which is preliminary data.</text>
</comment>
<dbReference type="GO" id="GO:0032259">
    <property type="term" value="P:methylation"/>
    <property type="evidence" value="ECO:0007669"/>
    <property type="project" value="UniProtKB-KW"/>
</dbReference>
<protein>
    <submittedName>
        <fullName evidence="1">SAM-dependent methyltransferase</fullName>
    </submittedName>
</protein>
<dbReference type="Pfam" id="PF04672">
    <property type="entry name" value="Methyltransf_19"/>
    <property type="match status" value="1"/>
</dbReference>